<dbReference type="Pfam" id="PF18291">
    <property type="entry name" value="HU-HIG"/>
    <property type="match status" value="1"/>
</dbReference>
<organism evidence="3 4">
    <name type="scientific">Sunxiuqinia dokdonensis</name>
    <dbReference type="NCBI Taxonomy" id="1409788"/>
    <lineage>
        <taxon>Bacteria</taxon>
        <taxon>Pseudomonadati</taxon>
        <taxon>Bacteroidota</taxon>
        <taxon>Bacteroidia</taxon>
        <taxon>Marinilabiliales</taxon>
        <taxon>Prolixibacteraceae</taxon>
        <taxon>Sunxiuqinia</taxon>
    </lineage>
</organism>
<dbReference type="OrthoDB" id="1081471at2"/>
<evidence type="ECO:0000313" key="3">
    <source>
        <dbReference type="EMBL" id="KOH45037.1"/>
    </source>
</evidence>
<evidence type="ECO:0000256" key="1">
    <source>
        <dbReference type="ARBA" id="ARBA00023125"/>
    </source>
</evidence>
<dbReference type="InterPro" id="IPR041607">
    <property type="entry name" value="HU-HIG"/>
</dbReference>
<evidence type="ECO:0000313" key="4">
    <source>
        <dbReference type="Proteomes" id="UP000036958"/>
    </source>
</evidence>
<dbReference type="Proteomes" id="UP000036958">
    <property type="component" value="Unassembled WGS sequence"/>
</dbReference>
<dbReference type="AlphaFoldDB" id="A0A0L8VA01"/>
<dbReference type="GO" id="GO:0003677">
    <property type="term" value="F:DNA binding"/>
    <property type="evidence" value="ECO:0007669"/>
    <property type="project" value="UniProtKB-KW"/>
</dbReference>
<comment type="caution">
    <text evidence="3">The sequence shown here is derived from an EMBL/GenBank/DDBJ whole genome shotgun (WGS) entry which is preliminary data.</text>
</comment>
<keyword evidence="1" id="KW-0238">DNA-binding</keyword>
<gene>
    <name evidence="3" type="ORF">NC99_21620</name>
</gene>
<keyword evidence="4" id="KW-1185">Reference proteome</keyword>
<evidence type="ECO:0000259" key="2">
    <source>
        <dbReference type="Pfam" id="PF18291"/>
    </source>
</evidence>
<proteinExistence type="predicted"/>
<protein>
    <recommendedName>
        <fullName evidence="2">HU domain-containing protein</fullName>
    </recommendedName>
</protein>
<dbReference type="EMBL" id="LGIA01000149">
    <property type="protein sequence ID" value="KOH45037.1"/>
    <property type="molecule type" value="Genomic_DNA"/>
</dbReference>
<name>A0A0L8VA01_9BACT</name>
<dbReference type="SUPFAM" id="SSF47729">
    <property type="entry name" value="IHF-like DNA-binding proteins"/>
    <property type="match status" value="1"/>
</dbReference>
<sequence length="82" mass="8967">MDILSVIEGFLQIVPETLNDGYTVDLGDLGSMGVIAKSEPTETEEEFNESHIEGAKVVFRPGKLLKTAMKTADFVRISENGH</sequence>
<reference evidence="4" key="1">
    <citation type="submission" date="2015-07" db="EMBL/GenBank/DDBJ databases">
        <title>Genome sequencing of Sunxiuqinia dokdonensis strain SK.</title>
        <authorList>
            <person name="Ahn S."/>
            <person name="Kim B.-C."/>
        </authorList>
    </citation>
    <scope>NUCLEOTIDE SEQUENCE [LARGE SCALE GENOMIC DNA]</scope>
    <source>
        <strain evidence="4">SK</strain>
    </source>
</reference>
<dbReference type="InterPro" id="IPR010992">
    <property type="entry name" value="IHF-like_DNA-bd_dom_sf"/>
</dbReference>
<accession>A0A0L8VA01</accession>
<dbReference type="STRING" id="1409788.NC99_21620"/>
<feature type="domain" description="HU" evidence="2">
    <location>
        <begin position="2"/>
        <end position="75"/>
    </location>
</feature>